<sequence>MSLRNLIPAKTASARANALNAFKRWVASEEVPFEHLVLSIAQISNASVFESTMDKFGMYLTFDEGLRNALAA</sequence>
<dbReference type="RefSeq" id="XP_009840978.1">
    <property type="nucleotide sequence ID" value="XM_009842676.1"/>
</dbReference>
<dbReference type="OrthoDB" id="94779at2759"/>
<proteinExistence type="predicted"/>
<reference evidence="1" key="1">
    <citation type="submission" date="2013-12" db="EMBL/GenBank/DDBJ databases">
        <title>The Genome Sequence of Aphanomyces astaci APO3.</title>
        <authorList>
            <consortium name="The Broad Institute Genomics Platform"/>
            <person name="Russ C."/>
            <person name="Tyler B."/>
            <person name="van West P."/>
            <person name="Dieguez-Uribeondo J."/>
            <person name="Young S.K."/>
            <person name="Zeng Q."/>
            <person name="Gargeya S."/>
            <person name="Fitzgerald M."/>
            <person name="Abouelleil A."/>
            <person name="Alvarado L."/>
            <person name="Chapman S.B."/>
            <person name="Gainer-Dewar J."/>
            <person name="Goldberg J."/>
            <person name="Griggs A."/>
            <person name="Gujja S."/>
            <person name="Hansen M."/>
            <person name="Howarth C."/>
            <person name="Imamovic A."/>
            <person name="Ireland A."/>
            <person name="Larimer J."/>
            <person name="McCowan C."/>
            <person name="Murphy C."/>
            <person name="Pearson M."/>
            <person name="Poon T.W."/>
            <person name="Priest M."/>
            <person name="Roberts A."/>
            <person name="Saif S."/>
            <person name="Shea T."/>
            <person name="Sykes S."/>
            <person name="Wortman J."/>
            <person name="Nusbaum C."/>
            <person name="Birren B."/>
        </authorList>
    </citation>
    <scope>NUCLEOTIDE SEQUENCE [LARGE SCALE GENOMIC DNA]</scope>
    <source>
        <strain evidence="1">APO3</strain>
    </source>
</reference>
<dbReference type="GeneID" id="20816786"/>
<dbReference type="AlphaFoldDB" id="W4FRX4"/>
<dbReference type="VEuPathDB" id="FungiDB:H257_14790"/>
<dbReference type="EMBL" id="KI913175">
    <property type="protein sequence ID" value="ETV69554.1"/>
    <property type="molecule type" value="Genomic_DNA"/>
</dbReference>
<evidence type="ECO:0000313" key="1">
    <source>
        <dbReference type="EMBL" id="ETV69554.1"/>
    </source>
</evidence>
<protein>
    <submittedName>
        <fullName evidence="1">Uncharacterized protein</fullName>
    </submittedName>
</protein>
<accession>W4FRX4</accession>
<organism evidence="1">
    <name type="scientific">Aphanomyces astaci</name>
    <name type="common">Crayfish plague agent</name>
    <dbReference type="NCBI Taxonomy" id="112090"/>
    <lineage>
        <taxon>Eukaryota</taxon>
        <taxon>Sar</taxon>
        <taxon>Stramenopiles</taxon>
        <taxon>Oomycota</taxon>
        <taxon>Saprolegniomycetes</taxon>
        <taxon>Saprolegniales</taxon>
        <taxon>Verrucalvaceae</taxon>
        <taxon>Aphanomyces</taxon>
    </lineage>
</organism>
<gene>
    <name evidence="1" type="ORF">H257_14790</name>
</gene>
<name>W4FRX4_APHAT</name>